<evidence type="ECO:0000313" key="12">
    <source>
        <dbReference type="Proteomes" id="UP000054217"/>
    </source>
</evidence>
<comment type="similarity">
    <text evidence="3 10">Belongs to the cytochrome P450 family.</text>
</comment>
<organism evidence="11 12">
    <name type="scientific">Pisolithus tinctorius Marx 270</name>
    <dbReference type="NCBI Taxonomy" id="870435"/>
    <lineage>
        <taxon>Eukaryota</taxon>
        <taxon>Fungi</taxon>
        <taxon>Dikarya</taxon>
        <taxon>Basidiomycota</taxon>
        <taxon>Agaricomycotina</taxon>
        <taxon>Agaricomycetes</taxon>
        <taxon>Agaricomycetidae</taxon>
        <taxon>Boletales</taxon>
        <taxon>Sclerodermatineae</taxon>
        <taxon>Pisolithaceae</taxon>
        <taxon>Pisolithus</taxon>
    </lineage>
</organism>
<dbReference type="PANTHER" id="PTHR46300">
    <property type="entry name" value="P450, PUTATIVE (EUROFUNG)-RELATED-RELATED"/>
    <property type="match status" value="1"/>
</dbReference>
<dbReference type="GO" id="GO:0005506">
    <property type="term" value="F:iron ion binding"/>
    <property type="evidence" value="ECO:0007669"/>
    <property type="project" value="InterPro"/>
</dbReference>
<dbReference type="Pfam" id="PF00067">
    <property type="entry name" value="p450"/>
    <property type="match status" value="1"/>
</dbReference>
<comment type="pathway">
    <text evidence="2">Secondary metabolite biosynthesis.</text>
</comment>
<feature type="binding site" description="axial binding residue" evidence="9">
    <location>
        <position position="443"/>
    </location>
    <ligand>
        <name>heme</name>
        <dbReference type="ChEBI" id="CHEBI:30413"/>
    </ligand>
    <ligandPart>
        <name>Fe</name>
        <dbReference type="ChEBI" id="CHEBI:18248"/>
    </ligandPart>
</feature>
<keyword evidence="5 9" id="KW-0479">Metal-binding</keyword>
<dbReference type="GO" id="GO:0020037">
    <property type="term" value="F:heme binding"/>
    <property type="evidence" value="ECO:0007669"/>
    <property type="project" value="InterPro"/>
</dbReference>
<evidence type="ECO:0000256" key="1">
    <source>
        <dbReference type="ARBA" id="ARBA00001971"/>
    </source>
</evidence>
<evidence type="ECO:0000313" key="11">
    <source>
        <dbReference type="EMBL" id="KIN98000.1"/>
    </source>
</evidence>
<dbReference type="InterPro" id="IPR001128">
    <property type="entry name" value="Cyt_P450"/>
</dbReference>
<comment type="cofactor">
    <cofactor evidence="1 9">
        <name>heme</name>
        <dbReference type="ChEBI" id="CHEBI:30413"/>
    </cofactor>
</comment>
<dbReference type="InterPro" id="IPR017972">
    <property type="entry name" value="Cyt_P450_CS"/>
</dbReference>
<proteinExistence type="inferred from homology"/>
<keyword evidence="4 9" id="KW-0349">Heme</keyword>
<dbReference type="InterPro" id="IPR050364">
    <property type="entry name" value="Cytochrome_P450_fung"/>
</dbReference>
<keyword evidence="7 9" id="KW-0408">Iron</keyword>
<dbReference type="PRINTS" id="PR00463">
    <property type="entry name" value="EP450I"/>
</dbReference>
<dbReference type="PANTHER" id="PTHR46300:SF7">
    <property type="entry name" value="P450, PUTATIVE (EUROFUNG)-RELATED"/>
    <property type="match status" value="1"/>
</dbReference>
<accession>A0A0C3NR61</accession>
<keyword evidence="6 10" id="KW-0560">Oxidoreductase</keyword>
<dbReference type="EMBL" id="KN832020">
    <property type="protein sequence ID" value="KIN98000.1"/>
    <property type="molecule type" value="Genomic_DNA"/>
</dbReference>
<evidence type="ECO:0000256" key="4">
    <source>
        <dbReference type="ARBA" id="ARBA00022617"/>
    </source>
</evidence>
<sequence length="517" mass="58127">MFADSVVIAIVVLTVWLWRRRIFVQRRSKGFPLPPGPRRKPLIGNLLDIPRFCAWHKFLEWKEQYGELVYVEVLGSRILVLNSLEAVSDLLESRPANYSDRPTFTMLGELMELDNVRMPLLQYSDPSWKKQRKVAHLALSPEAVRTYDLVADNVVKYVDSLLDKPDDFAPQLRLATGRIIMSVIYGLPVDTPDDLYITHAESTMEMIGKAMVPGTFLVDLIPPLKHLPAWLPFNNIHKVAASGRAQILELVTRPYEHVKRERARGTAHSSFTSDCLDKSEASDPTARAEMEHVILWAAGSMYGAGGESSYSTTMSFILAMAMFPQVQAKLKEEVLRVVGDDRLPTLHDRDSMPYMNAAVKEATRWRPALPLSIARRTKTADFYKGYYIPEDTIVLPNVWAISKDDKSGISPEEFAPERHLAGCVKETSIDPYSYVFGFGRRVCPGKYLGDNILFLLLSNIVFAVNISKKLDANGKEIPLPPSYSPGLVSFPEHFEVNISPSSKAAISVIKERVVQFS</sequence>
<protein>
    <recommendedName>
        <fullName evidence="13">Cytochrome P450</fullName>
    </recommendedName>
</protein>
<reference evidence="11 12" key="1">
    <citation type="submission" date="2014-04" db="EMBL/GenBank/DDBJ databases">
        <authorList>
            <consortium name="DOE Joint Genome Institute"/>
            <person name="Kuo A."/>
            <person name="Kohler A."/>
            <person name="Costa M.D."/>
            <person name="Nagy L.G."/>
            <person name="Floudas D."/>
            <person name="Copeland A."/>
            <person name="Barry K.W."/>
            <person name="Cichocki N."/>
            <person name="Veneault-Fourrey C."/>
            <person name="LaButti K."/>
            <person name="Lindquist E.A."/>
            <person name="Lipzen A."/>
            <person name="Lundell T."/>
            <person name="Morin E."/>
            <person name="Murat C."/>
            <person name="Sun H."/>
            <person name="Tunlid A."/>
            <person name="Henrissat B."/>
            <person name="Grigoriev I.V."/>
            <person name="Hibbett D.S."/>
            <person name="Martin F."/>
            <person name="Nordberg H.P."/>
            <person name="Cantor M.N."/>
            <person name="Hua S.X."/>
        </authorList>
    </citation>
    <scope>NUCLEOTIDE SEQUENCE [LARGE SCALE GENOMIC DNA]</scope>
    <source>
        <strain evidence="11 12">Marx 270</strain>
    </source>
</reference>
<dbReference type="GO" id="GO:0016705">
    <property type="term" value="F:oxidoreductase activity, acting on paired donors, with incorporation or reduction of molecular oxygen"/>
    <property type="evidence" value="ECO:0007669"/>
    <property type="project" value="InterPro"/>
</dbReference>
<evidence type="ECO:0000256" key="8">
    <source>
        <dbReference type="ARBA" id="ARBA00023033"/>
    </source>
</evidence>
<keyword evidence="12" id="KW-1185">Reference proteome</keyword>
<dbReference type="InterPro" id="IPR036396">
    <property type="entry name" value="Cyt_P450_sf"/>
</dbReference>
<dbReference type="PRINTS" id="PR00385">
    <property type="entry name" value="P450"/>
</dbReference>
<evidence type="ECO:0008006" key="13">
    <source>
        <dbReference type="Google" id="ProtNLM"/>
    </source>
</evidence>
<evidence type="ECO:0000256" key="9">
    <source>
        <dbReference type="PIRSR" id="PIRSR602401-1"/>
    </source>
</evidence>
<dbReference type="Proteomes" id="UP000054217">
    <property type="component" value="Unassembled WGS sequence"/>
</dbReference>
<gene>
    <name evidence="11" type="ORF">M404DRAFT_1005690</name>
</gene>
<reference evidence="12" key="2">
    <citation type="submission" date="2015-01" db="EMBL/GenBank/DDBJ databases">
        <title>Evolutionary Origins and Diversification of the Mycorrhizal Mutualists.</title>
        <authorList>
            <consortium name="DOE Joint Genome Institute"/>
            <consortium name="Mycorrhizal Genomics Consortium"/>
            <person name="Kohler A."/>
            <person name="Kuo A."/>
            <person name="Nagy L.G."/>
            <person name="Floudas D."/>
            <person name="Copeland A."/>
            <person name="Barry K.W."/>
            <person name="Cichocki N."/>
            <person name="Veneault-Fourrey C."/>
            <person name="LaButti K."/>
            <person name="Lindquist E.A."/>
            <person name="Lipzen A."/>
            <person name="Lundell T."/>
            <person name="Morin E."/>
            <person name="Murat C."/>
            <person name="Riley R."/>
            <person name="Ohm R."/>
            <person name="Sun H."/>
            <person name="Tunlid A."/>
            <person name="Henrissat B."/>
            <person name="Grigoriev I.V."/>
            <person name="Hibbett D.S."/>
            <person name="Martin F."/>
        </authorList>
    </citation>
    <scope>NUCLEOTIDE SEQUENCE [LARGE SCALE GENOMIC DNA]</scope>
    <source>
        <strain evidence="12">Marx 270</strain>
    </source>
</reference>
<dbReference type="OrthoDB" id="2789670at2759"/>
<dbReference type="AlphaFoldDB" id="A0A0C3NR61"/>
<dbReference type="InParanoid" id="A0A0C3NR61"/>
<evidence type="ECO:0000256" key="6">
    <source>
        <dbReference type="ARBA" id="ARBA00023002"/>
    </source>
</evidence>
<evidence type="ECO:0000256" key="2">
    <source>
        <dbReference type="ARBA" id="ARBA00005179"/>
    </source>
</evidence>
<dbReference type="HOGENOM" id="CLU_001570_2_3_1"/>
<evidence type="ECO:0000256" key="3">
    <source>
        <dbReference type="ARBA" id="ARBA00010617"/>
    </source>
</evidence>
<evidence type="ECO:0000256" key="5">
    <source>
        <dbReference type="ARBA" id="ARBA00022723"/>
    </source>
</evidence>
<keyword evidence="8 10" id="KW-0503">Monooxygenase</keyword>
<evidence type="ECO:0000256" key="7">
    <source>
        <dbReference type="ARBA" id="ARBA00023004"/>
    </source>
</evidence>
<evidence type="ECO:0000256" key="10">
    <source>
        <dbReference type="RuleBase" id="RU000461"/>
    </source>
</evidence>
<dbReference type="Gene3D" id="1.10.630.10">
    <property type="entry name" value="Cytochrome P450"/>
    <property type="match status" value="1"/>
</dbReference>
<name>A0A0C3NR61_PISTI</name>
<dbReference type="CDD" id="cd11065">
    <property type="entry name" value="CYP64-like"/>
    <property type="match status" value="1"/>
</dbReference>
<dbReference type="GO" id="GO:0004497">
    <property type="term" value="F:monooxygenase activity"/>
    <property type="evidence" value="ECO:0007669"/>
    <property type="project" value="UniProtKB-KW"/>
</dbReference>
<dbReference type="InterPro" id="IPR002401">
    <property type="entry name" value="Cyt_P450_E_grp-I"/>
</dbReference>
<dbReference type="SUPFAM" id="SSF48264">
    <property type="entry name" value="Cytochrome P450"/>
    <property type="match status" value="1"/>
</dbReference>
<dbReference type="STRING" id="870435.A0A0C3NR61"/>
<dbReference type="PROSITE" id="PS00086">
    <property type="entry name" value="CYTOCHROME_P450"/>
    <property type="match status" value="1"/>
</dbReference>